<name>A0AA39XC12_9PEZI</name>
<feature type="transmembrane region" description="Helical" evidence="1">
    <location>
        <begin position="82"/>
        <end position="104"/>
    </location>
</feature>
<reference evidence="2" key="1">
    <citation type="submission" date="2023-06" db="EMBL/GenBank/DDBJ databases">
        <title>Genome-scale phylogeny and comparative genomics of the fungal order Sordariales.</title>
        <authorList>
            <consortium name="Lawrence Berkeley National Laboratory"/>
            <person name="Hensen N."/>
            <person name="Bonometti L."/>
            <person name="Westerberg I."/>
            <person name="Brannstrom I.O."/>
            <person name="Guillou S."/>
            <person name="Cros-Aarteil S."/>
            <person name="Calhoun S."/>
            <person name="Haridas S."/>
            <person name="Kuo A."/>
            <person name="Mondo S."/>
            <person name="Pangilinan J."/>
            <person name="Riley R."/>
            <person name="LaButti K."/>
            <person name="Andreopoulos B."/>
            <person name="Lipzen A."/>
            <person name="Chen C."/>
            <person name="Yanf M."/>
            <person name="Daum C."/>
            <person name="Ng V."/>
            <person name="Clum A."/>
            <person name="Steindorff A."/>
            <person name="Ohm R."/>
            <person name="Martin F."/>
            <person name="Silar P."/>
            <person name="Natvig D."/>
            <person name="Lalanne C."/>
            <person name="Gautier V."/>
            <person name="Ament-velasquez S.L."/>
            <person name="Kruys A."/>
            <person name="Hutchinson M.I."/>
            <person name="Powell A.J."/>
            <person name="Barry K."/>
            <person name="Miller A.N."/>
            <person name="Grigoriev I.V."/>
            <person name="Debuchy R."/>
            <person name="Gladieux P."/>
            <person name="Thoren M.H."/>
            <person name="Johannesson H."/>
        </authorList>
    </citation>
    <scope>NUCLEOTIDE SEQUENCE</scope>
    <source>
        <strain evidence="2">SMH3391-2</strain>
    </source>
</reference>
<comment type="caution">
    <text evidence="2">The sequence shown here is derived from an EMBL/GenBank/DDBJ whole genome shotgun (WGS) entry which is preliminary data.</text>
</comment>
<evidence type="ECO:0000256" key="1">
    <source>
        <dbReference type="SAM" id="Phobius"/>
    </source>
</evidence>
<dbReference type="AlphaFoldDB" id="A0AA39XC12"/>
<keyword evidence="3" id="KW-1185">Reference proteome</keyword>
<organism evidence="2 3">
    <name type="scientific">Bombardia bombarda</name>
    <dbReference type="NCBI Taxonomy" id="252184"/>
    <lineage>
        <taxon>Eukaryota</taxon>
        <taxon>Fungi</taxon>
        <taxon>Dikarya</taxon>
        <taxon>Ascomycota</taxon>
        <taxon>Pezizomycotina</taxon>
        <taxon>Sordariomycetes</taxon>
        <taxon>Sordariomycetidae</taxon>
        <taxon>Sordariales</taxon>
        <taxon>Lasiosphaeriaceae</taxon>
        <taxon>Bombardia</taxon>
    </lineage>
</organism>
<feature type="transmembrane region" description="Helical" evidence="1">
    <location>
        <begin position="202"/>
        <end position="222"/>
    </location>
</feature>
<sequence length="474" mass="53633">MFHHSQRWIDDEGATEHENGSLQLSEGQSLTFVKHKSRFQKDHFHPEKPAKLRNSLLIAVGFLELANAGDFAANVWNMSPLPVYAVVLMAMGGTVALAMLYFVVKDSRLSWRNICGLRQERLYLLSQRDLAREQDRADMIRSLDCFLHVNFRELGTEYIDRIGMDILMGFGALVVGVGTYMAIGGDDRAVFLASNLLTGYIGNTPCAVYGLVNLGWSVYVWVRARRHKAVTAPGVQSTRFEQMLKSRTANVQLHSYVNGITGIVAGAASLATATQWWAYVVLIPCILTSGMLNWFWRNRVGYDRPFIRGEIYVDEDSLVNALRYADLCRQRVENSSSEPVFALLPELASFPSVLAVIMNNNLFEDFCLRILADQDLTARLFPEANDSVTIDAQRLSVVEDRVLLSQLLDVAKTVVNKAAPKCFVYKERWLLEALGCYMTALRVQEKSKEEDQMQAVPGEEYYPLKQESKWVFWK</sequence>
<protein>
    <recommendedName>
        <fullName evidence="4">Integral membrane protein</fullName>
    </recommendedName>
</protein>
<accession>A0AA39XC12</accession>
<dbReference type="EMBL" id="JAULSR010000002">
    <property type="protein sequence ID" value="KAK0631153.1"/>
    <property type="molecule type" value="Genomic_DNA"/>
</dbReference>
<keyword evidence="1" id="KW-0472">Membrane</keyword>
<evidence type="ECO:0000313" key="3">
    <source>
        <dbReference type="Proteomes" id="UP001174934"/>
    </source>
</evidence>
<proteinExistence type="predicted"/>
<keyword evidence="1" id="KW-1133">Transmembrane helix</keyword>
<gene>
    <name evidence="2" type="ORF">B0T17DRAFT_590405</name>
</gene>
<evidence type="ECO:0008006" key="4">
    <source>
        <dbReference type="Google" id="ProtNLM"/>
    </source>
</evidence>
<feature type="transmembrane region" description="Helical" evidence="1">
    <location>
        <begin position="253"/>
        <end position="270"/>
    </location>
</feature>
<dbReference type="Proteomes" id="UP001174934">
    <property type="component" value="Unassembled WGS sequence"/>
</dbReference>
<keyword evidence="1" id="KW-0812">Transmembrane</keyword>
<evidence type="ECO:0000313" key="2">
    <source>
        <dbReference type="EMBL" id="KAK0631153.1"/>
    </source>
</evidence>
<feature type="transmembrane region" description="Helical" evidence="1">
    <location>
        <begin position="276"/>
        <end position="296"/>
    </location>
</feature>
<feature type="transmembrane region" description="Helical" evidence="1">
    <location>
        <begin position="162"/>
        <end position="182"/>
    </location>
</feature>